<organism evidence="1 2">
    <name type="scientific">Lyngbya aestuarii BL J</name>
    <dbReference type="NCBI Taxonomy" id="1348334"/>
    <lineage>
        <taxon>Bacteria</taxon>
        <taxon>Bacillati</taxon>
        <taxon>Cyanobacteriota</taxon>
        <taxon>Cyanophyceae</taxon>
        <taxon>Oscillatoriophycideae</taxon>
        <taxon>Oscillatoriales</taxon>
        <taxon>Microcoleaceae</taxon>
        <taxon>Lyngbya</taxon>
    </lineage>
</organism>
<dbReference type="AlphaFoldDB" id="U7QP96"/>
<gene>
    <name evidence="1" type="ORF">M595_0337</name>
</gene>
<evidence type="ECO:0000313" key="2">
    <source>
        <dbReference type="Proteomes" id="UP000017127"/>
    </source>
</evidence>
<comment type="caution">
    <text evidence="1">The sequence shown here is derived from an EMBL/GenBank/DDBJ whole genome shotgun (WGS) entry which is preliminary data.</text>
</comment>
<dbReference type="Proteomes" id="UP000017127">
    <property type="component" value="Unassembled WGS sequence"/>
</dbReference>
<evidence type="ECO:0000313" key="1">
    <source>
        <dbReference type="EMBL" id="ERT09708.1"/>
    </source>
</evidence>
<protein>
    <submittedName>
        <fullName evidence="1">Uncharacterized protein</fullName>
    </submittedName>
</protein>
<proteinExistence type="predicted"/>
<keyword evidence="2" id="KW-1185">Reference proteome</keyword>
<reference evidence="1 2" key="1">
    <citation type="journal article" date="2013" name="Front. Microbiol.">
        <title>Comparative genomic analyses of the cyanobacterium, Lyngbya aestuarii BL J, a powerful hydrogen producer.</title>
        <authorList>
            <person name="Kothari A."/>
            <person name="Vaughn M."/>
            <person name="Garcia-Pichel F."/>
        </authorList>
    </citation>
    <scope>NUCLEOTIDE SEQUENCE [LARGE SCALE GENOMIC DNA]</scope>
    <source>
        <strain evidence="1 2">BL J</strain>
    </source>
</reference>
<accession>U7QP96</accession>
<dbReference type="EMBL" id="AUZM01000002">
    <property type="protein sequence ID" value="ERT09708.1"/>
    <property type="molecule type" value="Genomic_DNA"/>
</dbReference>
<name>U7QP96_9CYAN</name>
<sequence length="39" mass="4390">MVVTAQNVNMGFYFYAYSDSNSICSATRVRYFNVARVGS</sequence>